<gene>
    <name evidence="1" type="ORF">LSP00402_LOCUS17736</name>
    <name evidence="2" type="ORF">LSP00402_LOCUS17737</name>
</gene>
<evidence type="ECO:0000313" key="2">
    <source>
        <dbReference type="EMBL" id="CAD9773745.1"/>
    </source>
</evidence>
<name>A0A7S2TYM4_9EUKA</name>
<evidence type="ECO:0000313" key="1">
    <source>
        <dbReference type="EMBL" id="CAD9773744.1"/>
    </source>
</evidence>
<dbReference type="EMBL" id="HBHP01028688">
    <property type="protein sequence ID" value="CAD9773744.1"/>
    <property type="molecule type" value="Transcribed_RNA"/>
</dbReference>
<reference evidence="2" key="1">
    <citation type="submission" date="2021-01" db="EMBL/GenBank/DDBJ databases">
        <authorList>
            <person name="Corre E."/>
            <person name="Pelletier E."/>
            <person name="Niang G."/>
            <person name="Scheremetjew M."/>
            <person name="Finn R."/>
            <person name="Kale V."/>
            <person name="Holt S."/>
            <person name="Cochrane G."/>
            <person name="Meng A."/>
            <person name="Brown T."/>
            <person name="Cohen L."/>
        </authorList>
    </citation>
    <scope>NUCLEOTIDE SEQUENCE</scope>
    <source>
        <strain evidence="2">CCMP622</strain>
    </source>
</reference>
<organism evidence="2">
    <name type="scientific">Lotharella oceanica</name>
    <dbReference type="NCBI Taxonomy" id="641309"/>
    <lineage>
        <taxon>Eukaryota</taxon>
        <taxon>Sar</taxon>
        <taxon>Rhizaria</taxon>
        <taxon>Cercozoa</taxon>
        <taxon>Chlorarachniophyceae</taxon>
        <taxon>Lotharella</taxon>
    </lineage>
</organism>
<sequence length="104" mass="11954">MPEAHGTASTGRVEELFSLGCTVEVVRLLPRFCQVSQRTLGRWLENFERNGTIRDPWKKRKRARCEHESGNLSPALGDFVLNLLKDDPCLHLREIQDEMKCTTN</sequence>
<accession>A0A7S2TYM4</accession>
<dbReference type="AlphaFoldDB" id="A0A7S2TYM4"/>
<proteinExistence type="predicted"/>
<dbReference type="EMBL" id="HBHP01028689">
    <property type="protein sequence ID" value="CAD9773745.1"/>
    <property type="molecule type" value="Transcribed_RNA"/>
</dbReference>
<protein>
    <submittedName>
        <fullName evidence="2">Uncharacterized protein</fullName>
    </submittedName>
</protein>